<evidence type="ECO:0000313" key="2">
    <source>
        <dbReference type="EMBL" id="EIM19498.1"/>
    </source>
</evidence>
<dbReference type="KEGG" id="wse:WALSEDRAFT_58676"/>
<protein>
    <submittedName>
        <fullName evidence="2">Uncharacterized protein</fullName>
    </submittedName>
</protein>
<dbReference type="RefSeq" id="XP_006960423.1">
    <property type="nucleotide sequence ID" value="XM_006960361.1"/>
</dbReference>
<dbReference type="AlphaFoldDB" id="I4Y6A6"/>
<dbReference type="HOGENOM" id="CLU_403967_0_0_1"/>
<dbReference type="OrthoDB" id="3358104at2759"/>
<sequence length="681" mass="78130">MQLAKALQFNPARQSREASARIRSILSSGRDHNDAYVEIQNLALKLGPNSTLDSPLSLALAQTSYLHGLIRRGEVYQARKMSLAFARAAARAPNGRYPFSRRRLPLKTMSSIIHSLIGQPGQSSTTTYSKPNGRPTYSFLYLISQFPTPGARAARMFVSHHAKLGDRRALRDFLVILIFGLLSAEMIGGAVALYSHWCRKYAVSEAQKSSIISQNNDKTTKAVNNLSTSSHITWQPSKSLIKVLLNKLHTSRDDPYKQMKAGVLSHVAQLLDDRIRIGNLSIMVSELSSYTRKHKSSQYTRQFERTLESLSEDIISGRIFHNTKQRDYKRVKDINASTYNALISHFMHLRDMTRVQSLLESFNNRYGAVRSDTLNAVLSASVEAGDIQLATRLVELLQWKLNYQYSNKSRWSGFRIAQDEKVLKELKKCNHYNVDDNTVSALLKFYVATGNKKMVAPLTYQYLPHLDLNTVKEDRESSYRKLDEQTSSDLFAAVHRTLKTGLAVRLLNDRQLENMSVESLTSVMTILSQEARKWSQFSTGWGPKRWIRSSFFESKSTSDLNNDTRSKQIHDQMKLRHNSANFMATTLYKSVRNRPSKHQVDRNDVSIDEGFLRMCLKVFHRSKYMIAIDDVLMQLHQRNYTIPHQHKERFEWIKMQDPQLIFDKFNKSRVPIVVSPKFHNI</sequence>
<accession>I4Y6A6</accession>
<keyword evidence="1" id="KW-0812">Transmembrane</keyword>
<dbReference type="InterPro" id="IPR011990">
    <property type="entry name" value="TPR-like_helical_dom_sf"/>
</dbReference>
<dbReference type="EMBL" id="JH668249">
    <property type="protein sequence ID" value="EIM19498.1"/>
    <property type="molecule type" value="Genomic_DNA"/>
</dbReference>
<keyword evidence="3" id="KW-1185">Reference proteome</keyword>
<evidence type="ECO:0000256" key="1">
    <source>
        <dbReference type="SAM" id="Phobius"/>
    </source>
</evidence>
<name>I4Y6A6_WALMC</name>
<evidence type="ECO:0000313" key="3">
    <source>
        <dbReference type="Proteomes" id="UP000005242"/>
    </source>
</evidence>
<keyword evidence="1" id="KW-0472">Membrane</keyword>
<dbReference type="Gene3D" id="1.25.40.10">
    <property type="entry name" value="Tetratricopeptide repeat domain"/>
    <property type="match status" value="1"/>
</dbReference>
<dbReference type="Proteomes" id="UP000005242">
    <property type="component" value="Unassembled WGS sequence"/>
</dbReference>
<proteinExistence type="predicted"/>
<organism evidence="2 3">
    <name type="scientific">Wallemia mellicola (strain ATCC MYA-4683 / CBS 633.66)</name>
    <name type="common">Wallemia sebi (CBS 633.66)</name>
    <dbReference type="NCBI Taxonomy" id="671144"/>
    <lineage>
        <taxon>Eukaryota</taxon>
        <taxon>Fungi</taxon>
        <taxon>Dikarya</taxon>
        <taxon>Basidiomycota</taxon>
        <taxon>Wallemiomycotina</taxon>
        <taxon>Wallemiomycetes</taxon>
        <taxon>Wallemiales</taxon>
        <taxon>Wallemiaceae</taxon>
        <taxon>Wallemia</taxon>
    </lineage>
</organism>
<feature type="transmembrane region" description="Helical" evidence="1">
    <location>
        <begin position="173"/>
        <end position="197"/>
    </location>
</feature>
<reference evidence="2 3" key="1">
    <citation type="journal article" date="2012" name="Fungal Genet. Biol.">
        <title>The genome of the xerotolerant mold Wallemia sebi reveals adaptations to osmotic stress and suggests cryptic sexual reproduction.</title>
        <authorList>
            <person name="Padamsee M."/>
            <person name="Kumar T.K.A."/>
            <person name="Riley R."/>
            <person name="Binder M."/>
            <person name="Boyd A."/>
            <person name="Calvo A.M."/>
            <person name="Furukawa K."/>
            <person name="Hesse C."/>
            <person name="Hohmann S."/>
            <person name="James T.Y."/>
            <person name="LaButti K."/>
            <person name="Lapidus A."/>
            <person name="Lindquist E."/>
            <person name="Lucas S."/>
            <person name="Miller K."/>
            <person name="Shantappa S."/>
            <person name="Grigoriev I.V."/>
            <person name="Hibbett D.S."/>
            <person name="McLaughlin D.J."/>
            <person name="Spatafora J.W."/>
            <person name="Aime M.C."/>
        </authorList>
    </citation>
    <scope>NUCLEOTIDE SEQUENCE [LARGE SCALE GENOMIC DNA]</scope>
    <source>
        <strain evidence="3">ATCC MYA-4683 / CBS 633.66</strain>
    </source>
</reference>
<gene>
    <name evidence="2" type="ORF">WALSEDRAFT_58676</name>
</gene>
<dbReference type="InParanoid" id="I4Y6A6"/>
<keyword evidence="1" id="KW-1133">Transmembrane helix</keyword>
<dbReference type="GeneID" id="18473049"/>
<dbReference type="OMA" id="RCEMSID"/>